<feature type="region of interest" description="Disordered" evidence="1">
    <location>
        <begin position="35"/>
        <end position="90"/>
    </location>
</feature>
<proteinExistence type="predicted"/>
<name>K3WZV1_GLOUD</name>
<reference evidence="3" key="3">
    <citation type="submission" date="2015-02" db="UniProtKB">
        <authorList>
            <consortium name="EnsemblProtists"/>
        </authorList>
    </citation>
    <scope>IDENTIFICATION</scope>
    <source>
        <strain evidence="3">DAOM BR144</strain>
    </source>
</reference>
<organism evidence="3 4">
    <name type="scientific">Globisporangium ultimum (strain ATCC 200006 / CBS 805.95 / DAOM BR144)</name>
    <name type="common">Pythium ultimum</name>
    <dbReference type="NCBI Taxonomy" id="431595"/>
    <lineage>
        <taxon>Eukaryota</taxon>
        <taxon>Sar</taxon>
        <taxon>Stramenopiles</taxon>
        <taxon>Oomycota</taxon>
        <taxon>Peronosporomycetes</taxon>
        <taxon>Pythiales</taxon>
        <taxon>Pythiaceae</taxon>
        <taxon>Globisporangium</taxon>
    </lineage>
</organism>
<keyword evidence="2" id="KW-1133">Transmembrane helix</keyword>
<keyword evidence="4" id="KW-1185">Reference proteome</keyword>
<dbReference type="InParanoid" id="K3WZV1"/>
<dbReference type="AlphaFoldDB" id="K3WZV1"/>
<dbReference type="VEuPathDB" id="FungiDB:PYU1_G010478"/>
<feature type="transmembrane region" description="Helical" evidence="2">
    <location>
        <begin position="103"/>
        <end position="121"/>
    </location>
</feature>
<dbReference type="EMBL" id="GL376596">
    <property type="status" value="NOT_ANNOTATED_CDS"/>
    <property type="molecule type" value="Genomic_DNA"/>
</dbReference>
<accession>K3WZV1</accession>
<evidence type="ECO:0000256" key="1">
    <source>
        <dbReference type="SAM" id="MobiDB-lite"/>
    </source>
</evidence>
<keyword evidence="2" id="KW-0812">Transmembrane</keyword>
<reference evidence="4" key="2">
    <citation type="submission" date="2010-04" db="EMBL/GenBank/DDBJ databases">
        <authorList>
            <person name="Buell R."/>
            <person name="Hamilton J."/>
            <person name="Hostetler J."/>
        </authorList>
    </citation>
    <scope>NUCLEOTIDE SEQUENCE [LARGE SCALE GENOMIC DNA]</scope>
    <source>
        <strain evidence="4">DAOM:BR144</strain>
    </source>
</reference>
<evidence type="ECO:0000313" key="3">
    <source>
        <dbReference type="EnsemblProtists" id="PYU1_T010500"/>
    </source>
</evidence>
<feature type="region of interest" description="Disordered" evidence="1">
    <location>
        <begin position="127"/>
        <end position="146"/>
    </location>
</feature>
<dbReference type="EnsemblProtists" id="PYU1_T010500">
    <property type="protein sequence ID" value="PYU1_T010500"/>
    <property type="gene ID" value="PYU1_G010478"/>
</dbReference>
<feature type="compositionally biased region" description="Basic and acidic residues" evidence="1">
    <location>
        <begin position="47"/>
        <end position="59"/>
    </location>
</feature>
<dbReference type="Proteomes" id="UP000019132">
    <property type="component" value="Unassembled WGS sequence"/>
</dbReference>
<evidence type="ECO:0000313" key="4">
    <source>
        <dbReference type="Proteomes" id="UP000019132"/>
    </source>
</evidence>
<keyword evidence="2" id="KW-0472">Membrane</keyword>
<protein>
    <submittedName>
        <fullName evidence="3">Uncharacterized protein</fullName>
    </submittedName>
</protein>
<sequence length="146" mass="15982">MLLSRVRIVGAVAACATSRATTKLCVVRATTRSLSSEPKRPKAIKVKKGEARRRVEPKPEPNALAEQPHDALTEVPQAQPPSPFVHSQQEPPQTFGQVMKMNFFWGIGMALAFSFVGVIFSRMEETAEPGKFDDSSVLVADTTDDK</sequence>
<dbReference type="HOGENOM" id="CLU_142562_0_0_1"/>
<evidence type="ECO:0000256" key="2">
    <source>
        <dbReference type="SAM" id="Phobius"/>
    </source>
</evidence>
<dbReference type="OMA" id="WGMGMAV"/>
<reference evidence="4" key="1">
    <citation type="journal article" date="2010" name="Genome Biol.">
        <title>Genome sequence of the necrotrophic plant pathogen Pythium ultimum reveals original pathogenicity mechanisms and effector repertoire.</title>
        <authorList>
            <person name="Levesque C.A."/>
            <person name="Brouwer H."/>
            <person name="Cano L."/>
            <person name="Hamilton J.P."/>
            <person name="Holt C."/>
            <person name="Huitema E."/>
            <person name="Raffaele S."/>
            <person name="Robideau G.P."/>
            <person name="Thines M."/>
            <person name="Win J."/>
            <person name="Zerillo M.M."/>
            <person name="Beakes G.W."/>
            <person name="Boore J.L."/>
            <person name="Busam D."/>
            <person name="Dumas B."/>
            <person name="Ferriera S."/>
            <person name="Fuerstenberg S.I."/>
            <person name="Gachon C.M."/>
            <person name="Gaulin E."/>
            <person name="Govers F."/>
            <person name="Grenville-Briggs L."/>
            <person name="Horner N."/>
            <person name="Hostetler J."/>
            <person name="Jiang R.H."/>
            <person name="Johnson J."/>
            <person name="Krajaejun T."/>
            <person name="Lin H."/>
            <person name="Meijer H.J."/>
            <person name="Moore B."/>
            <person name="Morris P."/>
            <person name="Phuntmart V."/>
            <person name="Puiu D."/>
            <person name="Shetty J."/>
            <person name="Stajich J.E."/>
            <person name="Tripathy S."/>
            <person name="Wawra S."/>
            <person name="van West P."/>
            <person name="Whitty B.R."/>
            <person name="Coutinho P.M."/>
            <person name="Henrissat B."/>
            <person name="Martin F."/>
            <person name="Thomas P.D."/>
            <person name="Tyler B.M."/>
            <person name="De Vries R.P."/>
            <person name="Kamoun S."/>
            <person name="Yandell M."/>
            <person name="Tisserat N."/>
            <person name="Buell C.R."/>
        </authorList>
    </citation>
    <scope>NUCLEOTIDE SEQUENCE</scope>
    <source>
        <strain evidence="4">DAOM:BR144</strain>
    </source>
</reference>
<dbReference type="eggNOG" id="ENOG502SF6Q">
    <property type="taxonomic scope" value="Eukaryota"/>
</dbReference>